<dbReference type="EMBL" id="CP029186">
    <property type="protein sequence ID" value="AWH85719.1"/>
    <property type="molecule type" value="Genomic_DNA"/>
</dbReference>
<dbReference type="AlphaFoldDB" id="A0A2S1QZI4"/>
<dbReference type="KEGG" id="falb:HYN59_11640"/>
<dbReference type="Proteomes" id="UP000244929">
    <property type="component" value="Chromosome"/>
</dbReference>
<dbReference type="OrthoDB" id="555504at2"/>
<dbReference type="Pfam" id="PF11964">
    <property type="entry name" value="SpoIIAA-like"/>
    <property type="match status" value="1"/>
</dbReference>
<reference evidence="1 2" key="1">
    <citation type="submission" date="2018-04" db="EMBL/GenBank/DDBJ databases">
        <title>Genome sequencing of Flavobacterium sp. HYN0059.</title>
        <authorList>
            <person name="Yi H."/>
            <person name="Baek C."/>
        </authorList>
    </citation>
    <scope>NUCLEOTIDE SEQUENCE [LARGE SCALE GENOMIC DNA]</scope>
    <source>
        <strain evidence="1 2">HYN0059</strain>
    </source>
</reference>
<dbReference type="InterPro" id="IPR021866">
    <property type="entry name" value="SpoIIAA-like"/>
</dbReference>
<proteinExistence type="predicted"/>
<dbReference type="RefSeq" id="WP_108778421.1">
    <property type="nucleotide sequence ID" value="NZ_CP029186.1"/>
</dbReference>
<evidence type="ECO:0000313" key="2">
    <source>
        <dbReference type="Proteomes" id="UP000244929"/>
    </source>
</evidence>
<protein>
    <submittedName>
        <fullName evidence="1">STAS/SEC14 domain-containing protein</fullName>
    </submittedName>
</protein>
<dbReference type="InterPro" id="IPR038396">
    <property type="entry name" value="SpoIIAA-like_sf"/>
</dbReference>
<evidence type="ECO:0000313" key="1">
    <source>
        <dbReference type="EMBL" id="AWH85719.1"/>
    </source>
</evidence>
<dbReference type="SUPFAM" id="SSF52091">
    <property type="entry name" value="SpoIIaa-like"/>
    <property type="match status" value="1"/>
</dbReference>
<dbReference type="Gene3D" id="3.40.50.10600">
    <property type="entry name" value="SpoIIaa-like domains"/>
    <property type="match status" value="1"/>
</dbReference>
<sequence length="128" mass="14563">MIIQIPDLPNNMAGFRADGEVTKEDFEIVKLQVSNLVEKTGKLNYMLVLDTSPAEFTIGAWLQDALLGIQNITKWNRAAIVSDSDAVKTFTDVFSKVMPGEFRGYRHSEFDRAVEWVSERSEDEQYNN</sequence>
<organism evidence="1 2">
    <name type="scientific">Flavobacterium album</name>
    <dbReference type="NCBI Taxonomy" id="2175091"/>
    <lineage>
        <taxon>Bacteria</taxon>
        <taxon>Pseudomonadati</taxon>
        <taxon>Bacteroidota</taxon>
        <taxon>Flavobacteriia</taxon>
        <taxon>Flavobacteriales</taxon>
        <taxon>Flavobacteriaceae</taxon>
        <taxon>Flavobacterium</taxon>
    </lineage>
</organism>
<keyword evidence="2" id="KW-1185">Reference proteome</keyword>
<name>A0A2S1QZI4_9FLAO</name>
<gene>
    <name evidence="1" type="ORF">HYN59_11640</name>
</gene>
<accession>A0A2S1QZI4</accession>
<dbReference type="InterPro" id="IPR036513">
    <property type="entry name" value="STAS_dom_sf"/>
</dbReference>